<dbReference type="AlphaFoldDB" id="A0A0B7A226"/>
<protein>
    <submittedName>
        <fullName evidence="2">Uncharacterized protein</fullName>
    </submittedName>
</protein>
<gene>
    <name evidence="2" type="primary">ORF93279</name>
</gene>
<evidence type="ECO:0000256" key="1">
    <source>
        <dbReference type="SAM" id="MobiDB-lite"/>
    </source>
</evidence>
<evidence type="ECO:0000313" key="2">
    <source>
        <dbReference type="EMBL" id="CEK74944.1"/>
    </source>
</evidence>
<dbReference type="EMBL" id="HACG01028079">
    <property type="protein sequence ID" value="CEK74944.1"/>
    <property type="molecule type" value="Transcribed_RNA"/>
</dbReference>
<feature type="region of interest" description="Disordered" evidence="1">
    <location>
        <begin position="1"/>
        <end position="20"/>
    </location>
</feature>
<reference evidence="2" key="1">
    <citation type="submission" date="2014-12" db="EMBL/GenBank/DDBJ databases">
        <title>Insight into the proteome of Arion vulgaris.</title>
        <authorList>
            <person name="Aradska J."/>
            <person name="Bulat T."/>
            <person name="Smidak R."/>
            <person name="Sarate P."/>
            <person name="Gangsoo J."/>
            <person name="Sialana F."/>
            <person name="Bilban M."/>
            <person name="Lubec G."/>
        </authorList>
    </citation>
    <scope>NUCLEOTIDE SEQUENCE</scope>
    <source>
        <tissue evidence="2">Skin</tissue>
    </source>
</reference>
<name>A0A0B7A226_9EUPU</name>
<accession>A0A0B7A226</accession>
<proteinExistence type="predicted"/>
<sequence>MREQTDLHQQHQLSESSRRMGRPVAALRLSNIEIYIESIQQFKKFETTLLEEIQAQHGAIKPV</sequence>
<organism evidence="2">
    <name type="scientific">Arion vulgaris</name>
    <dbReference type="NCBI Taxonomy" id="1028688"/>
    <lineage>
        <taxon>Eukaryota</taxon>
        <taxon>Metazoa</taxon>
        <taxon>Spiralia</taxon>
        <taxon>Lophotrochozoa</taxon>
        <taxon>Mollusca</taxon>
        <taxon>Gastropoda</taxon>
        <taxon>Heterobranchia</taxon>
        <taxon>Euthyneura</taxon>
        <taxon>Panpulmonata</taxon>
        <taxon>Eupulmonata</taxon>
        <taxon>Stylommatophora</taxon>
        <taxon>Helicina</taxon>
        <taxon>Arionoidea</taxon>
        <taxon>Arionidae</taxon>
        <taxon>Arion</taxon>
    </lineage>
</organism>